<keyword evidence="3 8" id="KW-0812">Transmembrane</keyword>
<evidence type="ECO:0000313" key="10">
    <source>
        <dbReference type="RefSeq" id="XP_035661977.1"/>
    </source>
</evidence>
<feature type="transmembrane region" description="Helical" evidence="8">
    <location>
        <begin position="485"/>
        <end position="507"/>
    </location>
</feature>
<feature type="transmembrane region" description="Helical" evidence="8">
    <location>
        <begin position="75"/>
        <end position="103"/>
    </location>
</feature>
<feature type="transmembrane region" description="Helical" evidence="8">
    <location>
        <begin position="211"/>
        <end position="230"/>
    </location>
</feature>
<feature type="region of interest" description="Disordered" evidence="7">
    <location>
        <begin position="1"/>
        <end position="22"/>
    </location>
</feature>
<feature type="transmembrane region" description="Helical" evidence="8">
    <location>
        <begin position="527"/>
        <end position="549"/>
    </location>
</feature>
<evidence type="ECO:0000256" key="8">
    <source>
        <dbReference type="SAM" id="Phobius"/>
    </source>
</evidence>
<dbReference type="NCBIfam" id="TIGR00813">
    <property type="entry name" value="sss"/>
    <property type="match status" value="1"/>
</dbReference>
<comment type="similarity">
    <text evidence="2 6">Belongs to the sodium:solute symporter (SSF) (TC 2.A.21) family.</text>
</comment>
<feature type="transmembrane region" description="Helical" evidence="8">
    <location>
        <begin position="314"/>
        <end position="335"/>
    </location>
</feature>
<name>A0A9J7HP99_BRAFL</name>
<evidence type="ECO:0000256" key="2">
    <source>
        <dbReference type="ARBA" id="ARBA00006434"/>
    </source>
</evidence>
<dbReference type="GeneID" id="118406190"/>
<feature type="transmembrane region" description="Helical" evidence="8">
    <location>
        <begin position="109"/>
        <end position="128"/>
    </location>
</feature>
<accession>A0A9J7HP99</accession>
<organism evidence="9 10">
    <name type="scientific">Branchiostoma floridae</name>
    <name type="common">Florida lancelet</name>
    <name type="synonym">Amphioxus</name>
    <dbReference type="NCBI Taxonomy" id="7739"/>
    <lineage>
        <taxon>Eukaryota</taxon>
        <taxon>Metazoa</taxon>
        <taxon>Chordata</taxon>
        <taxon>Cephalochordata</taxon>
        <taxon>Leptocardii</taxon>
        <taxon>Amphioxiformes</taxon>
        <taxon>Branchiostomatidae</taxon>
        <taxon>Branchiostoma</taxon>
    </lineage>
</organism>
<feature type="transmembrane region" description="Helical" evidence="8">
    <location>
        <begin position="382"/>
        <end position="411"/>
    </location>
</feature>
<dbReference type="RefSeq" id="XP_035661977.1">
    <property type="nucleotide sequence ID" value="XM_035806084.1"/>
</dbReference>
<comment type="subcellular location">
    <subcellularLocation>
        <location evidence="1">Membrane</location>
        <topology evidence="1">Multi-pass membrane protein</topology>
    </subcellularLocation>
</comment>
<proteinExistence type="inferred from homology"/>
<feature type="transmembrane region" description="Helical" evidence="8">
    <location>
        <begin position="423"/>
        <end position="444"/>
    </location>
</feature>
<feature type="transmembrane region" description="Helical" evidence="8">
    <location>
        <begin position="181"/>
        <end position="199"/>
    </location>
</feature>
<dbReference type="InterPro" id="IPR038377">
    <property type="entry name" value="Na/Glc_symporter_sf"/>
</dbReference>
<evidence type="ECO:0000256" key="5">
    <source>
        <dbReference type="ARBA" id="ARBA00023136"/>
    </source>
</evidence>
<keyword evidence="4 8" id="KW-1133">Transmembrane helix</keyword>
<keyword evidence="5 8" id="KW-0472">Membrane</keyword>
<feature type="compositionally biased region" description="Polar residues" evidence="7">
    <location>
        <begin position="596"/>
        <end position="607"/>
    </location>
</feature>
<evidence type="ECO:0000256" key="6">
    <source>
        <dbReference type="RuleBase" id="RU362091"/>
    </source>
</evidence>
<evidence type="ECO:0000256" key="3">
    <source>
        <dbReference type="ARBA" id="ARBA00022692"/>
    </source>
</evidence>
<dbReference type="PROSITE" id="PS00456">
    <property type="entry name" value="NA_SOLUT_SYMP_1"/>
    <property type="match status" value="1"/>
</dbReference>
<dbReference type="FunFam" id="1.20.1730.10:FF:000027">
    <property type="entry name" value="Uncharacterized protein"/>
    <property type="match status" value="1"/>
</dbReference>
<dbReference type="Gene3D" id="1.20.1730.10">
    <property type="entry name" value="Sodium/glucose cotransporter"/>
    <property type="match status" value="1"/>
</dbReference>
<feature type="compositionally biased region" description="Acidic residues" evidence="7">
    <location>
        <begin position="575"/>
        <end position="595"/>
    </location>
</feature>
<dbReference type="Pfam" id="PF00474">
    <property type="entry name" value="SSF"/>
    <property type="match status" value="1"/>
</dbReference>
<dbReference type="PROSITE" id="PS50283">
    <property type="entry name" value="NA_SOLUT_SYMP_3"/>
    <property type="match status" value="1"/>
</dbReference>
<keyword evidence="9" id="KW-1185">Reference proteome</keyword>
<feature type="region of interest" description="Disordered" evidence="7">
    <location>
        <begin position="571"/>
        <end position="615"/>
    </location>
</feature>
<feature type="transmembrane region" description="Helical" evidence="8">
    <location>
        <begin position="661"/>
        <end position="684"/>
    </location>
</feature>
<reference evidence="9" key="1">
    <citation type="journal article" date="2020" name="Nat. Ecol. Evol.">
        <title>Deeply conserved synteny resolves early events in vertebrate evolution.</title>
        <authorList>
            <person name="Simakov O."/>
            <person name="Marletaz F."/>
            <person name="Yue J.X."/>
            <person name="O'Connell B."/>
            <person name="Jenkins J."/>
            <person name="Brandt A."/>
            <person name="Calef R."/>
            <person name="Tung C.H."/>
            <person name="Huang T.K."/>
            <person name="Schmutz J."/>
            <person name="Satoh N."/>
            <person name="Yu J.K."/>
            <person name="Putnam N.H."/>
            <person name="Green R.E."/>
            <person name="Rokhsar D.S."/>
        </authorList>
    </citation>
    <scope>NUCLEOTIDE SEQUENCE [LARGE SCALE GENOMIC DNA]</scope>
    <source>
        <strain evidence="9">S238N-H82</strain>
    </source>
</reference>
<dbReference type="GO" id="GO:0005412">
    <property type="term" value="F:D-glucose:sodium symporter activity"/>
    <property type="evidence" value="ECO:0000318"/>
    <property type="project" value="GO_Central"/>
</dbReference>
<feature type="transmembrane region" description="Helical" evidence="8">
    <location>
        <begin position="149"/>
        <end position="175"/>
    </location>
</feature>
<gene>
    <name evidence="10" type="primary">LOC118406190</name>
</gene>
<dbReference type="InterPro" id="IPR001734">
    <property type="entry name" value="Na/solute_symporter"/>
</dbReference>
<dbReference type="OrthoDB" id="6132759at2759"/>
<feature type="transmembrane region" description="Helical" evidence="8">
    <location>
        <begin position="456"/>
        <end position="478"/>
    </location>
</feature>
<dbReference type="InterPro" id="IPR018212">
    <property type="entry name" value="Na/solute_symporter_CS"/>
</dbReference>
<dbReference type="PANTHER" id="PTHR11819:SF196">
    <property type="entry name" value="SODIUM_GLUCOSE COTRANSPORTER 4"/>
    <property type="match status" value="1"/>
</dbReference>
<protein>
    <submittedName>
        <fullName evidence="10">Sodium/glucose cotransporter 4-like</fullName>
    </submittedName>
</protein>
<dbReference type="AlphaFoldDB" id="A0A9J7HP99"/>
<dbReference type="PANTHER" id="PTHR11819">
    <property type="entry name" value="SOLUTE CARRIER FAMILY 5"/>
    <property type="match status" value="1"/>
</dbReference>
<evidence type="ECO:0000313" key="9">
    <source>
        <dbReference type="Proteomes" id="UP000001554"/>
    </source>
</evidence>
<dbReference type="OMA" id="WATIRTQ"/>
<dbReference type="PROSITE" id="PS00457">
    <property type="entry name" value="NA_SOLUT_SYMP_2"/>
    <property type="match status" value="1"/>
</dbReference>
<evidence type="ECO:0000256" key="4">
    <source>
        <dbReference type="ARBA" id="ARBA00022989"/>
    </source>
</evidence>
<feature type="transmembrane region" description="Helical" evidence="8">
    <location>
        <begin position="275"/>
        <end position="293"/>
    </location>
</feature>
<dbReference type="Proteomes" id="UP000001554">
    <property type="component" value="Chromosome 18"/>
</dbReference>
<dbReference type="KEGG" id="bfo:118406190"/>
<evidence type="ECO:0000256" key="7">
    <source>
        <dbReference type="SAM" id="MobiDB-lite"/>
    </source>
</evidence>
<dbReference type="GO" id="GO:0005886">
    <property type="term" value="C:plasma membrane"/>
    <property type="evidence" value="ECO:0000318"/>
    <property type="project" value="GO_Central"/>
</dbReference>
<reference evidence="10" key="2">
    <citation type="submission" date="2025-08" db="UniProtKB">
        <authorList>
            <consortium name="RefSeq"/>
        </authorList>
    </citation>
    <scope>IDENTIFICATION</scope>
    <source>
        <strain evidence="10">S238N-H82</strain>
        <tissue evidence="10">Testes</tissue>
    </source>
</reference>
<feature type="transmembrane region" description="Helical" evidence="8">
    <location>
        <begin position="35"/>
        <end position="54"/>
    </location>
</feature>
<evidence type="ECO:0000256" key="1">
    <source>
        <dbReference type="ARBA" id="ARBA00004141"/>
    </source>
</evidence>
<sequence>MAETSSAATSTEGFTPSSTGGTPSVGRQGVEAADIVVIAVYFVLIMAVGIWSMVKANRGTVTGYFLAGRSMWWGPIGLSLYGSNIGSTSFIGLAGTGAASGIAVSAYELSGLFCLLLLAWLYIPVYISSAVTTMPQYLKKRFGGKRLQIYLSVLALIQYIFIKISADMFAGALFIQLALGWSLYPSILLLLAITAVYTIGGGLTAVMYTDAVSVCIMVVGAVILMVMAFVRVGGIETLIVEYFRSIPNIRPPNTTCGVPTPEAFHLFRDATGSDLPWPGLVFGIFILSAWYFCTDQVLVQRSLAAKNMTHAKGGSILAAGLKILPLFLMVMPGMISRVLFKDDVACVTAEECVRACGNPASCTNIAYPKLVIELMPVGLRGLMVATMLAALMSSLTSVFNSSSSIFTVDLWARVRRKASQRELMLVGRLFVLVMVGIGILWIPVVQAAQGGQLFDYIQSITSYQAPPVLACFTLGILWPRTNEPGAFWGMIIGLVVGTVRLILDFSYGFPRCGEPDNRPDIITKFHFLHFAILLFALCVVAIVVISLLTEPQDNEKLVRLTWWTRHSKDMPVDLSDSEEEEEEEEEEETEKEENGELQTEATKQSAEVQDGGQRGSRSMMGMLQTGWNWFCGFSDIPTKKQTKAEKAASLKVMTSLKEDRLWGRFVNITAVVLMAIGIFFWGFFA</sequence>